<feature type="transmembrane region" description="Helical" evidence="1">
    <location>
        <begin position="63"/>
        <end position="83"/>
    </location>
</feature>
<feature type="transmembrane region" description="Helical" evidence="1">
    <location>
        <begin position="31"/>
        <end position="51"/>
    </location>
</feature>
<accession>A0AAJ4TVD0</accession>
<proteinExistence type="predicted"/>
<keyword evidence="1" id="KW-0472">Membrane</keyword>
<geneLocation type="plasmid" evidence="2 3">
    <name>pAL_065-5</name>
</geneLocation>
<dbReference type="EMBL" id="CP078049">
    <property type="protein sequence ID" value="QXR09401.1"/>
    <property type="molecule type" value="Genomic_DNA"/>
</dbReference>
<dbReference type="RefSeq" id="WP_004728115.1">
    <property type="nucleotide sequence ID" value="NZ_CP078049.1"/>
</dbReference>
<reference evidence="2" key="3">
    <citation type="submission" date="2021-06" db="EMBL/GenBank/DDBJ databases">
        <authorList>
            <person name="Diorio-Toth L."/>
        </authorList>
    </citation>
    <scope>NUCLEOTIDE SEQUENCE</scope>
    <source>
        <strain evidence="2">AL_065</strain>
        <plasmid evidence="2">pAL_065-5</plasmid>
    </source>
</reference>
<organism evidence="2 3">
    <name type="scientific">Acinetobacter lwoffii</name>
    <dbReference type="NCBI Taxonomy" id="28090"/>
    <lineage>
        <taxon>Bacteria</taxon>
        <taxon>Pseudomonadati</taxon>
        <taxon>Pseudomonadota</taxon>
        <taxon>Gammaproteobacteria</taxon>
        <taxon>Moraxellales</taxon>
        <taxon>Moraxellaceae</taxon>
        <taxon>Acinetobacter</taxon>
    </lineage>
</organism>
<evidence type="ECO:0000313" key="2">
    <source>
        <dbReference type="EMBL" id="QXR09401.1"/>
    </source>
</evidence>
<dbReference type="AlphaFoldDB" id="A0AAJ4TVD0"/>
<keyword evidence="1" id="KW-1133">Transmembrane helix</keyword>
<gene>
    <name evidence="2" type="ORF">EVX74_018120</name>
</gene>
<reference evidence="2" key="1">
    <citation type="submission" date="2018-10" db="EMBL/GenBank/DDBJ databases">
        <authorList>
            <person name="D'Souza A.W."/>
            <person name="Potter R.F."/>
            <person name="Wallace M."/>
            <person name="Shupe A."/>
            <person name="Patel S."/>
            <person name="Sun S."/>
            <person name="Gul D."/>
            <person name="Kwon J.H."/>
            <person name="Andleeb S."/>
            <person name="Burnham C.-A.D."/>
            <person name="Dantas G."/>
        </authorList>
    </citation>
    <scope>NUCLEOTIDE SEQUENCE</scope>
    <source>
        <strain evidence="2">AL_065</strain>
        <plasmid evidence="2">pAL_065-5</plasmid>
    </source>
</reference>
<keyword evidence="2" id="KW-0614">Plasmid</keyword>
<dbReference type="Proteomes" id="UP000293391">
    <property type="component" value="Plasmid pAL_065-5"/>
</dbReference>
<evidence type="ECO:0000256" key="1">
    <source>
        <dbReference type="SAM" id="Phobius"/>
    </source>
</evidence>
<sequence length="84" mass="9655">MFLKLFGITYALGILSMLLLTDDTHSNILTVSTIFFMISSIFGGLFLYKKYKDSNQLSNFTKLIYKFSAVIFPISIFILRQIAR</sequence>
<name>A0AAJ4TVD0_ACILW</name>
<protein>
    <submittedName>
        <fullName evidence="2">Uncharacterized protein</fullName>
    </submittedName>
</protein>
<evidence type="ECO:0000313" key="3">
    <source>
        <dbReference type="Proteomes" id="UP000293391"/>
    </source>
</evidence>
<reference evidence="2" key="2">
    <citation type="journal article" date="2019" name="Nat. Commun.">
        <title>Spatiotemporal dynamics of multidrug resistant bacteria on intensive care unit surfaces.</title>
        <authorList>
            <person name="D'Souza A.W."/>
            <person name="Potter R.F."/>
            <person name="Wallace M."/>
            <person name="Shupe A."/>
            <person name="Patel S."/>
            <person name="Sun X."/>
            <person name="Gul D."/>
            <person name="Kwon J.H."/>
            <person name="Andleeb S."/>
            <person name="Burnham C.D."/>
            <person name="Dantas G."/>
        </authorList>
    </citation>
    <scope>NUCLEOTIDE SEQUENCE</scope>
    <source>
        <strain evidence="2">AL_065</strain>
    </source>
</reference>
<keyword evidence="1" id="KW-0812">Transmembrane</keyword>